<dbReference type="InterPro" id="IPR038666">
    <property type="entry name" value="SSP1_head-tail_sf"/>
</dbReference>
<organism evidence="1 2">
    <name type="scientific">Methylobacterium gnaphalii</name>
    <dbReference type="NCBI Taxonomy" id="1010610"/>
    <lineage>
        <taxon>Bacteria</taxon>
        <taxon>Pseudomonadati</taxon>
        <taxon>Pseudomonadota</taxon>
        <taxon>Alphaproteobacteria</taxon>
        <taxon>Hyphomicrobiales</taxon>
        <taxon>Methylobacteriaceae</taxon>
        <taxon>Methylobacterium</taxon>
    </lineage>
</organism>
<dbReference type="Pfam" id="PF05521">
    <property type="entry name" value="Phage_HCP"/>
    <property type="match status" value="1"/>
</dbReference>
<comment type="caution">
    <text evidence="1">The sequence shown here is derived from an EMBL/GenBank/DDBJ whole genome shotgun (WGS) entry which is preliminary data.</text>
</comment>
<dbReference type="InterPro" id="IPR008767">
    <property type="entry name" value="Phage_SPP1_head-tail_adaptor"/>
</dbReference>
<name>A0A512JQM5_9HYPH</name>
<proteinExistence type="predicted"/>
<reference evidence="1 2" key="1">
    <citation type="submission" date="2019-07" db="EMBL/GenBank/DDBJ databases">
        <title>Whole genome shotgun sequence of Methylobacterium gnaphalii NBRC 107716.</title>
        <authorList>
            <person name="Hosoyama A."/>
            <person name="Uohara A."/>
            <person name="Ohji S."/>
            <person name="Ichikawa N."/>
        </authorList>
    </citation>
    <scope>NUCLEOTIDE SEQUENCE [LARGE SCALE GENOMIC DNA]</scope>
    <source>
        <strain evidence="1 2">NBRC 107716</strain>
    </source>
</reference>
<accession>A0A512JQM5</accession>
<sequence length="118" mass="12765">MDPGRLDRRAIFLRRPQIDETTFGDYEPVFTVWANFKQTSLREANQGGAAQNIESGTLAVRTSSQTKTITNGDRVVLDGQLVEGAVVDGRTFNIGGVGMPDRLSGKIILQIATDLGGQ</sequence>
<dbReference type="Gene3D" id="2.40.10.270">
    <property type="entry name" value="Bacteriophage SPP1 head-tail adaptor protein"/>
    <property type="match status" value="1"/>
</dbReference>
<dbReference type="EMBL" id="BJZV01000034">
    <property type="protein sequence ID" value="GEP12258.1"/>
    <property type="molecule type" value="Genomic_DNA"/>
</dbReference>
<protein>
    <recommendedName>
        <fullName evidence="3">Head-tail adaptor protein</fullName>
    </recommendedName>
</protein>
<dbReference type="AlphaFoldDB" id="A0A512JQM5"/>
<evidence type="ECO:0000313" key="1">
    <source>
        <dbReference type="EMBL" id="GEP12258.1"/>
    </source>
</evidence>
<gene>
    <name evidence="1" type="ORF">MGN01_41030</name>
</gene>
<evidence type="ECO:0000313" key="2">
    <source>
        <dbReference type="Proteomes" id="UP000321750"/>
    </source>
</evidence>
<dbReference type="RefSeq" id="WP_147048645.1">
    <property type="nucleotide sequence ID" value="NZ_BJZV01000034.1"/>
</dbReference>
<dbReference type="OrthoDB" id="7998779at2"/>
<evidence type="ECO:0008006" key="3">
    <source>
        <dbReference type="Google" id="ProtNLM"/>
    </source>
</evidence>
<keyword evidence="2" id="KW-1185">Reference proteome</keyword>
<dbReference type="Proteomes" id="UP000321750">
    <property type="component" value="Unassembled WGS sequence"/>
</dbReference>